<organism evidence="2 3">
    <name type="scientific">Halothermothrix orenii (strain H 168 / OCM 544 / DSM 9562)</name>
    <dbReference type="NCBI Taxonomy" id="373903"/>
    <lineage>
        <taxon>Bacteria</taxon>
        <taxon>Bacillati</taxon>
        <taxon>Bacillota</taxon>
        <taxon>Clostridia</taxon>
        <taxon>Halanaerobiales</taxon>
        <taxon>Halothermotrichaceae</taxon>
        <taxon>Halothermothrix</taxon>
    </lineage>
</organism>
<evidence type="ECO:0000313" key="3">
    <source>
        <dbReference type="Proteomes" id="UP000000719"/>
    </source>
</evidence>
<proteinExistence type="predicted"/>
<feature type="transmembrane region" description="Helical" evidence="1">
    <location>
        <begin position="135"/>
        <end position="156"/>
    </location>
</feature>
<keyword evidence="1" id="KW-0472">Membrane</keyword>
<dbReference type="OrthoDB" id="5465282at2"/>
<feature type="transmembrane region" description="Helical" evidence="1">
    <location>
        <begin position="104"/>
        <end position="123"/>
    </location>
</feature>
<feature type="transmembrane region" description="Helical" evidence="1">
    <location>
        <begin position="34"/>
        <end position="55"/>
    </location>
</feature>
<dbReference type="RefSeq" id="WP_012636404.1">
    <property type="nucleotide sequence ID" value="NC_011899.1"/>
</dbReference>
<accession>B8CY52</accession>
<keyword evidence="1" id="KW-0812">Transmembrane</keyword>
<dbReference type="AlphaFoldDB" id="B8CY52"/>
<dbReference type="EMBL" id="CP001098">
    <property type="protein sequence ID" value="ACL70221.1"/>
    <property type="molecule type" value="Genomic_DNA"/>
</dbReference>
<reference evidence="2 3" key="1">
    <citation type="journal article" date="2009" name="PLoS ONE">
        <title>Genome analysis of the anaerobic thermohalophilic bacterium Halothermothrix orenii.</title>
        <authorList>
            <person name="Mavromatis K."/>
            <person name="Ivanova N."/>
            <person name="Anderson I."/>
            <person name="Lykidis A."/>
            <person name="Hooper S.D."/>
            <person name="Sun H."/>
            <person name="Kunin V."/>
            <person name="Lapidus A."/>
            <person name="Hugenholtz P."/>
            <person name="Patel B."/>
            <person name="Kyrpides N.C."/>
        </authorList>
    </citation>
    <scope>NUCLEOTIDE SEQUENCE [LARGE SCALE GENOMIC DNA]</scope>
    <source>
        <strain evidence="3">H 168 / OCM 544 / DSM 9562</strain>
    </source>
</reference>
<sequence length="160" mass="17628">MTVIYIITGVALIVSSLLDVNKTIKAIKVAYNKLFKILPGFIKMLILVSITLYLVPDRVIVSYLGESSKMYGVVSGLFFGSITMMPGFIAFPLGKILLDKGVSYMNIAAFTTTLMMVGILTYPVEKEYLGKKITILRNIISFIIAIIITIIVGFVYGEVI</sequence>
<dbReference type="STRING" id="373903.Hore_14720"/>
<feature type="transmembrane region" description="Helical" evidence="1">
    <location>
        <begin position="76"/>
        <end position="98"/>
    </location>
</feature>
<keyword evidence="1" id="KW-1133">Transmembrane helix</keyword>
<dbReference type="KEGG" id="hor:Hore_14720"/>
<gene>
    <name evidence="2" type="ordered locus">Hore_14720</name>
</gene>
<dbReference type="HOGENOM" id="CLU_101297_2_0_9"/>
<protein>
    <submittedName>
        <fullName evidence="2">Uncharacterized protein</fullName>
    </submittedName>
</protein>
<evidence type="ECO:0000256" key="1">
    <source>
        <dbReference type="SAM" id="Phobius"/>
    </source>
</evidence>
<dbReference type="eggNOG" id="COG0701">
    <property type="taxonomic scope" value="Bacteria"/>
</dbReference>
<dbReference type="Proteomes" id="UP000000719">
    <property type="component" value="Chromosome"/>
</dbReference>
<evidence type="ECO:0000313" key="2">
    <source>
        <dbReference type="EMBL" id="ACL70221.1"/>
    </source>
</evidence>
<name>B8CY52_HALOH</name>
<keyword evidence="3" id="KW-1185">Reference proteome</keyword>